<evidence type="ECO:0000256" key="1">
    <source>
        <dbReference type="ARBA" id="ARBA00023015"/>
    </source>
</evidence>
<dbReference type="RefSeq" id="WP_006369786.1">
    <property type="nucleotide sequence ID" value="NZ_CP085887.1"/>
</dbReference>
<evidence type="ECO:0000313" key="8">
    <source>
        <dbReference type="Proteomes" id="UP000563898"/>
    </source>
</evidence>
<dbReference type="Gene3D" id="1.10.357.10">
    <property type="entry name" value="Tetracycline Repressor, domain 2"/>
    <property type="match status" value="1"/>
</dbReference>
<dbReference type="GO" id="GO:0003700">
    <property type="term" value="F:DNA-binding transcription factor activity"/>
    <property type="evidence" value="ECO:0007669"/>
    <property type="project" value="TreeGrafter"/>
</dbReference>
<proteinExistence type="predicted"/>
<comment type="caution">
    <text evidence="7">The sequence shown here is derived from an EMBL/GenBank/DDBJ whole genome shotgun (WGS) entry which is preliminary data.</text>
</comment>
<dbReference type="EMBL" id="JAAXPC010000004">
    <property type="protein sequence ID" value="NKY01524.1"/>
    <property type="molecule type" value="Genomic_DNA"/>
</dbReference>
<dbReference type="Proteomes" id="UP000563898">
    <property type="component" value="Unassembled WGS sequence"/>
</dbReference>
<evidence type="ECO:0000313" key="7">
    <source>
        <dbReference type="EMBL" id="NKY01524.1"/>
    </source>
</evidence>
<dbReference type="InterPro" id="IPR001647">
    <property type="entry name" value="HTH_TetR"/>
</dbReference>
<keyword evidence="1" id="KW-0805">Transcription regulation</keyword>
<dbReference type="AlphaFoldDB" id="A0A846WIM7"/>
<sequence>MAFSAERSVADASGEVDRGGRPASTSAHELAAAAQRLFLRDGFDETSVEDIAAAVGVSRRTFFRYFPTKADVVWVESDTELDEFRRLLAASDSETDPIEIVVEAFISVVDHGRHEDEWARGRAQLILEVPAVQARASEVYRQWRAVIAEFVGDRSDMPATAIYPTAVAHAMMAASAAGHEQWIANPGRGLRASLAPMFALMVPRRA</sequence>
<dbReference type="PROSITE" id="PS50977">
    <property type="entry name" value="HTH_TETR_2"/>
    <property type="match status" value="1"/>
</dbReference>
<dbReference type="GeneID" id="90161145"/>
<evidence type="ECO:0000256" key="3">
    <source>
        <dbReference type="ARBA" id="ARBA00023163"/>
    </source>
</evidence>
<feature type="DNA-binding region" description="H-T-H motif" evidence="4">
    <location>
        <begin position="47"/>
        <end position="66"/>
    </location>
</feature>
<keyword evidence="3" id="KW-0804">Transcription</keyword>
<dbReference type="InterPro" id="IPR023772">
    <property type="entry name" value="DNA-bd_HTH_TetR-type_CS"/>
</dbReference>
<dbReference type="Gene3D" id="1.10.10.60">
    <property type="entry name" value="Homeodomain-like"/>
    <property type="match status" value="1"/>
</dbReference>
<protein>
    <submittedName>
        <fullName evidence="7">TetR family transcriptional regulator</fullName>
    </submittedName>
</protein>
<dbReference type="PANTHER" id="PTHR30055">
    <property type="entry name" value="HTH-TYPE TRANSCRIPTIONAL REGULATOR RUTR"/>
    <property type="match status" value="1"/>
</dbReference>
<dbReference type="InterPro" id="IPR009057">
    <property type="entry name" value="Homeodomain-like_sf"/>
</dbReference>
<evidence type="ECO:0000256" key="2">
    <source>
        <dbReference type="ARBA" id="ARBA00023125"/>
    </source>
</evidence>
<dbReference type="OMA" id="HEQWIAN"/>
<evidence type="ECO:0000259" key="6">
    <source>
        <dbReference type="PROSITE" id="PS50977"/>
    </source>
</evidence>
<reference evidence="7 8" key="1">
    <citation type="submission" date="2020-04" db="EMBL/GenBank/DDBJ databases">
        <title>MicrobeNet Type strains.</title>
        <authorList>
            <person name="Nicholson A.C."/>
        </authorList>
    </citation>
    <scope>NUCLEOTIDE SEQUENCE [LARGE SCALE GENOMIC DNA]</scope>
    <source>
        <strain evidence="7 8">ATCC BAA-14</strain>
    </source>
</reference>
<keyword evidence="2 4" id="KW-0238">DNA-binding</keyword>
<dbReference type="PROSITE" id="PS01081">
    <property type="entry name" value="HTH_TETR_1"/>
    <property type="match status" value="1"/>
</dbReference>
<feature type="domain" description="HTH tetR-type" evidence="6">
    <location>
        <begin position="24"/>
        <end position="84"/>
    </location>
</feature>
<dbReference type="PRINTS" id="PR00455">
    <property type="entry name" value="HTHTETR"/>
</dbReference>
<evidence type="ECO:0000256" key="4">
    <source>
        <dbReference type="PROSITE-ProRule" id="PRU00335"/>
    </source>
</evidence>
<evidence type="ECO:0000256" key="5">
    <source>
        <dbReference type="SAM" id="MobiDB-lite"/>
    </source>
</evidence>
<gene>
    <name evidence="7" type="ORF">HGA05_08075</name>
</gene>
<organism evidence="7 8">
    <name type="scientific">Gordonia polyisoprenivorans</name>
    <dbReference type="NCBI Taxonomy" id="84595"/>
    <lineage>
        <taxon>Bacteria</taxon>
        <taxon>Bacillati</taxon>
        <taxon>Actinomycetota</taxon>
        <taxon>Actinomycetes</taxon>
        <taxon>Mycobacteriales</taxon>
        <taxon>Gordoniaceae</taxon>
        <taxon>Gordonia</taxon>
    </lineage>
</organism>
<dbReference type="Pfam" id="PF00440">
    <property type="entry name" value="TetR_N"/>
    <property type="match status" value="1"/>
</dbReference>
<dbReference type="InterPro" id="IPR041347">
    <property type="entry name" value="MftR_C"/>
</dbReference>
<dbReference type="InterPro" id="IPR050109">
    <property type="entry name" value="HTH-type_TetR-like_transc_reg"/>
</dbReference>
<name>A0A846WIM7_9ACTN</name>
<dbReference type="PANTHER" id="PTHR30055:SF238">
    <property type="entry name" value="MYCOFACTOCIN BIOSYNTHESIS TRANSCRIPTIONAL REGULATOR MFTR-RELATED"/>
    <property type="match status" value="1"/>
</dbReference>
<dbReference type="GO" id="GO:0000976">
    <property type="term" value="F:transcription cis-regulatory region binding"/>
    <property type="evidence" value="ECO:0007669"/>
    <property type="project" value="TreeGrafter"/>
</dbReference>
<dbReference type="Pfam" id="PF17754">
    <property type="entry name" value="TetR_C_14"/>
    <property type="match status" value="1"/>
</dbReference>
<accession>A0A846WIM7</accession>
<feature type="region of interest" description="Disordered" evidence="5">
    <location>
        <begin position="1"/>
        <end position="25"/>
    </location>
</feature>
<dbReference type="SUPFAM" id="SSF46689">
    <property type="entry name" value="Homeodomain-like"/>
    <property type="match status" value="1"/>
</dbReference>